<dbReference type="AlphaFoldDB" id="A0A9N8HQ24"/>
<feature type="chain" id="PRO_5040428730" evidence="2">
    <location>
        <begin position="23"/>
        <end position="860"/>
    </location>
</feature>
<proteinExistence type="predicted"/>
<dbReference type="InterPro" id="IPR011050">
    <property type="entry name" value="Pectin_lyase_fold/virulence"/>
</dbReference>
<sequence>MLMATYLQLLLPLSCLWVVATGQPAVACGDFEADVCRAVEGEECCLKECAVEMQNLFVCLIREATGADYSGCSMAQCPVTSATIAKAQQSTGKQFGVLDLDLIQMEVLGIEFVVEDAYVNCPFEWDAAFRCALVDCVKFLDVCPEVVADEQEESTSVLDPASATFCEDYEAIFCDSLVNDDFEECCIKECSAEIFDLMVCIAFETTGFDHSDCAVPTCGGLAGSSIARGTNQPRQFLSDIPLNLLVDADFAQENCPQSWDATLQCLIRDCPNLIDVCPDLSEPVPPLPPGTTVPNPSPVTMPTSSDISFPVSGVPDCAELADDICDSVAGADTQDCCLSACVNALHALTVCVIGKITGEDRTNCEVPTCTTTAPLKTAMAFPKQGLSPGPDELMLSLGGVAFTAAVAMESCPNEWDATFQCLIRDCPNAIDVCPNLAQDPAANVGTVVPNPSPVTMPTSTGIQPGSPSSTPVTIPPTTEEGCYSSLTAIYDASSFDSLQRFVLCPNTTIDVGFLVPGIGFDKGQPPLVPRSNRQYLCGEDGKAENNCVIRGGDFGLIAVPVFFRQDLYVNNVTISGFTFQGQVQYSVFGAVAGDISFHDCVFKDTANFGPVVLNYDSTLDLSRHLRKGETENPWDDAMEFIQGCQGRSPLSFERRKSRGNGRNLQEKIMKVTMTDCLFDNLQQIERKLGVEFGIITVKGPDHIVTLERCTFSNNQYGNATLAPIGYGISVEGASIVLQDVCFIDNDFRGAGAVLLEQTLDPFDVESGFLIGNYITKLDDDLDCTFAAWYPTLEDLRLANFTCVPPQVDECLANNSTEGEDLSGLVVTDAPTAAPGSEDSDGNYSNVGNLLIGGGDTDIDP</sequence>
<organism evidence="3 4">
    <name type="scientific">Seminavis robusta</name>
    <dbReference type="NCBI Taxonomy" id="568900"/>
    <lineage>
        <taxon>Eukaryota</taxon>
        <taxon>Sar</taxon>
        <taxon>Stramenopiles</taxon>
        <taxon>Ochrophyta</taxon>
        <taxon>Bacillariophyta</taxon>
        <taxon>Bacillariophyceae</taxon>
        <taxon>Bacillariophycidae</taxon>
        <taxon>Naviculales</taxon>
        <taxon>Naviculaceae</taxon>
        <taxon>Seminavis</taxon>
    </lineage>
</organism>
<dbReference type="SUPFAM" id="SSF51126">
    <property type="entry name" value="Pectin lyase-like"/>
    <property type="match status" value="1"/>
</dbReference>
<evidence type="ECO:0000256" key="1">
    <source>
        <dbReference type="SAM" id="MobiDB-lite"/>
    </source>
</evidence>
<keyword evidence="4" id="KW-1185">Reference proteome</keyword>
<gene>
    <name evidence="3" type="ORF">SEMRO_1127_G244170.1</name>
</gene>
<dbReference type="InterPro" id="IPR012334">
    <property type="entry name" value="Pectin_lyas_fold"/>
</dbReference>
<feature type="compositionally biased region" description="Gly residues" evidence="1">
    <location>
        <begin position="850"/>
        <end position="860"/>
    </location>
</feature>
<name>A0A9N8HQ24_9STRA</name>
<reference evidence="3" key="1">
    <citation type="submission" date="2020-06" db="EMBL/GenBank/DDBJ databases">
        <authorList>
            <consortium name="Plant Systems Biology data submission"/>
        </authorList>
    </citation>
    <scope>NUCLEOTIDE SEQUENCE</scope>
    <source>
        <strain evidence="3">D6</strain>
    </source>
</reference>
<keyword evidence="2" id="KW-0732">Signal</keyword>
<accession>A0A9N8HQ24</accession>
<evidence type="ECO:0000313" key="3">
    <source>
        <dbReference type="EMBL" id="CAB9520705.1"/>
    </source>
</evidence>
<evidence type="ECO:0000256" key="2">
    <source>
        <dbReference type="SAM" id="SignalP"/>
    </source>
</evidence>
<feature type="signal peptide" evidence="2">
    <location>
        <begin position="1"/>
        <end position="22"/>
    </location>
</feature>
<feature type="region of interest" description="Disordered" evidence="1">
    <location>
        <begin position="828"/>
        <end position="860"/>
    </location>
</feature>
<protein>
    <submittedName>
        <fullName evidence="3">Uncharacterized protein</fullName>
    </submittedName>
</protein>
<comment type="caution">
    <text evidence="3">The sequence shown here is derived from an EMBL/GenBank/DDBJ whole genome shotgun (WGS) entry which is preliminary data.</text>
</comment>
<dbReference type="OrthoDB" id="49147at2759"/>
<dbReference type="Proteomes" id="UP001153069">
    <property type="component" value="Unassembled WGS sequence"/>
</dbReference>
<dbReference type="Gene3D" id="2.160.20.10">
    <property type="entry name" value="Single-stranded right-handed beta-helix, Pectin lyase-like"/>
    <property type="match status" value="1"/>
</dbReference>
<dbReference type="EMBL" id="CAICTM010001125">
    <property type="protein sequence ID" value="CAB9520705.1"/>
    <property type="molecule type" value="Genomic_DNA"/>
</dbReference>
<evidence type="ECO:0000313" key="4">
    <source>
        <dbReference type="Proteomes" id="UP001153069"/>
    </source>
</evidence>